<evidence type="ECO:0000313" key="3">
    <source>
        <dbReference type="Proteomes" id="UP001153269"/>
    </source>
</evidence>
<name>A0A9N7YC38_PLEPL</name>
<gene>
    <name evidence="2" type="ORF">PLEPLA_LOCUS8161</name>
</gene>
<comment type="caution">
    <text evidence="2">The sequence shown here is derived from an EMBL/GenBank/DDBJ whole genome shotgun (WGS) entry which is preliminary data.</text>
</comment>
<dbReference type="Proteomes" id="UP001153269">
    <property type="component" value="Unassembled WGS sequence"/>
</dbReference>
<sequence length="131" mass="14347">MRMVLLPGCLDEARSALTFFGLAGFKEPSGGGGGGGRRTDGPVQRLQQLPSAEASNTAHLRVFSPAEQLNSHRGRRLCSGQTTTRTSRDPGHEVWFTRRRSSDTELILGCVPPCPHMTQQSGSRSYLRTRH</sequence>
<keyword evidence="3" id="KW-1185">Reference proteome</keyword>
<accession>A0A9N7YC38</accession>
<dbReference type="AlphaFoldDB" id="A0A9N7YC38"/>
<dbReference type="EMBL" id="CADEAL010000446">
    <property type="protein sequence ID" value="CAB1420286.1"/>
    <property type="molecule type" value="Genomic_DNA"/>
</dbReference>
<organism evidence="2 3">
    <name type="scientific">Pleuronectes platessa</name>
    <name type="common">European plaice</name>
    <dbReference type="NCBI Taxonomy" id="8262"/>
    <lineage>
        <taxon>Eukaryota</taxon>
        <taxon>Metazoa</taxon>
        <taxon>Chordata</taxon>
        <taxon>Craniata</taxon>
        <taxon>Vertebrata</taxon>
        <taxon>Euteleostomi</taxon>
        <taxon>Actinopterygii</taxon>
        <taxon>Neopterygii</taxon>
        <taxon>Teleostei</taxon>
        <taxon>Neoteleostei</taxon>
        <taxon>Acanthomorphata</taxon>
        <taxon>Carangaria</taxon>
        <taxon>Pleuronectiformes</taxon>
        <taxon>Pleuronectoidei</taxon>
        <taxon>Pleuronectidae</taxon>
        <taxon>Pleuronectes</taxon>
    </lineage>
</organism>
<reference evidence="2" key="1">
    <citation type="submission" date="2020-03" db="EMBL/GenBank/DDBJ databases">
        <authorList>
            <person name="Weist P."/>
        </authorList>
    </citation>
    <scope>NUCLEOTIDE SEQUENCE</scope>
</reference>
<evidence type="ECO:0000256" key="1">
    <source>
        <dbReference type="SAM" id="MobiDB-lite"/>
    </source>
</evidence>
<proteinExistence type="predicted"/>
<evidence type="ECO:0000313" key="2">
    <source>
        <dbReference type="EMBL" id="CAB1420286.1"/>
    </source>
</evidence>
<protein>
    <submittedName>
        <fullName evidence="2">Uncharacterized protein</fullName>
    </submittedName>
</protein>
<feature type="region of interest" description="Disordered" evidence="1">
    <location>
        <begin position="71"/>
        <end position="90"/>
    </location>
</feature>